<dbReference type="Pfam" id="PF00092">
    <property type="entry name" value="VWA"/>
    <property type="match status" value="1"/>
</dbReference>
<name>A0A8K1ZW94_9CYAN</name>
<dbReference type="InterPro" id="IPR011392">
    <property type="entry name" value="Tellurite-R_TerY"/>
</dbReference>
<dbReference type="EMBL" id="WVIC01000009">
    <property type="protein sequence ID" value="NCJ06048.1"/>
    <property type="molecule type" value="Genomic_DNA"/>
</dbReference>
<dbReference type="SMART" id="SM00327">
    <property type="entry name" value="VWA"/>
    <property type="match status" value="1"/>
</dbReference>
<evidence type="ECO:0000259" key="1">
    <source>
        <dbReference type="PROSITE" id="PS50234"/>
    </source>
</evidence>
<gene>
    <name evidence="2" type="ORF">GS597_05870</name>
</gene>
<proteinExistence type="predicted"/>
<dbReference type="Gene3D" id="3.40.50.410">
    <property type="entry name" value="von Willebrand factor, type A domain"/>
    <property type="match status" value="1"/>
</dbReference>
<dbReference type="SUPFAM" id="SSF53300">
    <property type="entry name" value="vWA-like"/>
    <property type="match status" value="1"/>
</dbReference>
<dbReference type="RefSeq" id="WP_161824531.1">
    <property type="nucleotide sequence ID" value="NZ_WVIC01000009.1"/>
</dbReference>
<protein>
    <submittedName>
        <fullName evidence="2">VWA domain-containing protein</fullName>
    </submittedName>
</protein>
<dbReference type="PIRSF" id="PIRSF020634">
    <property type="entry name" value="TerY_vWA"/>
    <property type="match status" value="1"/>
</dbReference>
<dbReference type="AlphaFoldDB" id="A0A8K1ZW94"/>
<feature type="domain" description="VWFA" evidence="1">
    <location>
        <begin position="17"/>
        <end position="199"/>
    </location>
</feature>
<evidence type="ECO:0000313" key="2">
    <source>
        <dbReference type="EMBL" id="NCJ06048.1"/>
    </source>
</evidence>
<dbReference type="Proteomes" id="UP000607397">
    <property type="component" value="Unassembled WGS sequence"/>
</dbReference>
<reference evidence="2" key="1">
    <citation type="submission" date="2019-12" db="EMBL/GenBank/DDBJ databases">
        <title>High-Quality draft genome sequences of three cyanobacteria isolated from the limestone walls of the Old Cathedral of Coimbra.</title>
        <authorList>
            <person name="Tiago I."/>
            <person name="Soares F."/>
            <person name="Portugal A."/>
        </authorList>
    </citation>
    <scope>NUCLEOTIDE SEQUENCE [LARGE SCALE GENOMIC DNA]</scope>
    <source>
        <strain evidence="2">C</strain>
    </source>
</reference>
<dbReference type="InterPro" id="IPR002035">
    <property type="entry name" value="VWF_A"/>
</dbReference>
<dbReference type="InterPro" id="IPR036465">
    <property type="entry name" value="vWFA_dom_sf"/>
</dbReference>
<comment type="caution">
    <text evidence="2">The sequence shown here is derived from an EMBL/GenBank/DDBJ whole genome shotgun (WGS) entry which is preliminary data.</text>
</comment>
<dbReference type="PROSITE" id="PS50234">
    <property type="entry name" value="VWFA"/>
    <property type="match status" value="1"/>
</dbReference>
<accession>A0A8K1ZW94</accession>
<organism evidence="2 3">
    <name type="scientific">Petrachloros mirabilis ULC683</name>
    <dbReference type="NCBI Taxonomy" id="2781853"/>
    <lineage>
        <taxon>Bacteria</taxon>
        <taxon>Bacillati</taxon>
        <taxon>Cyanobacteriota</taxon>
        <taxon>Cyanophyceae</taxon>
        <taxon>Synechococcales</taxon>
        <taxon>Petrachlorosaceae</taxon>
        <taxon>Petrachloros</taxon>
        <taxon>Petrachloros mirabilis</taxon>
    </lineage>
</organism>
<sequence>MLVGQPEFVDNPENRCPVILLVDTSGSMAGQPIEALNSGLSAFKDAVLKDEQAALRVDVAIVSFGPVQLEQDFVTVDQFTPPSLQAYGLTPMGEAIEFALDLLETRKQTYRSNGIQYYRPWVFLITDGAPNPDSPWQQASQRLQDAETQRKLSFFAVGVQGADMNTLRQISPSERPPLLLKGLDFQSMFLWLSDSMVRVSSSTVGGDMVALPPVGWGQITT</sequence>
<evidence type="ECO:0000313" key="3">
    <source>
        <dbReference type="Proteomes" id="UP000607397"/>
    </source>
</evidence>
<keyword evidence="3" id="KW-1185">Reference proteome</keyword>